<dbReference type="SUPFAM" id="SSF53756">
    <property type="entry name" value="UDP-Glycosyltransferase/glycogen phosphorylase"/>
    <property type="match status" value="1"/>
</dbReference>
<evidence type="ECO:0000313" key="6">
    <source>
        <dbReference type="EMBL" id="KMQ74609.1"/>
    </source>
</evidence>
<feature type="domain" description="Glycosyltransferase subfamily 4-like N-terminal" evidence="5">
    <location>
        <begin position="19"/>
        <end position="178"/>
    </location>
</feature>
<dbReference type="GO" id="GO:0016757">
    <property type="term" value="F:glycosyltransferase activity"/>
    <property type="evidence" value="ECO:0007669"/>
    <property type="project" value="UniProtKB-KW"/>
</dbReference>
<organism evidence="6 7">
    <name type="scientific">Marinobacter subterrani</name>
    <dbReference type="NCBI Taxonomy" id="1658765"/>
    <lineage>
        <taxon>Bacteria</taxon>
        <taxon>Pseudomonadati</taxon>
        <taxon>Pseudomonadota</taxon>
        <taxon>Gammaproteobacteria</taxon>
        <taxon>Pseudomonadales</taxon>
        <taxon>Marinobacteraceae</taxon>
        <taxon>Marinobacter</taxon>
    </lineage>
</organism>
<dbReference type="Pfam" id="PF13439">
    <property type="entry name" value="Glyco_transf_4"/>
    <property type="match status" value="1"/>
</dbReference>
<dbReference type="OrthoDB" id="6395634at2"/>
<dbReference type="Gene3D" id="3.40.50.2000">
    <property type="entry name" value="Glycogen Phosphorylase B"/>
    <property type="match status" value="2"/>
</dbReference>
<comment type="caution">
    <text evidence="6">The sequence shown here is derived from an EMBL/GenBank/DDBJ whole genome shotgun (WGS) entry which is preliminary data.</text>
</comment>
<keyword evidence="3 6" id="KW-0808">Transferase</keyword>
<protein>
    <submittedName>
        <fullName evidence="6">Glycosyltransferase involved in cell wall bisynthesis</fullName>
    </submittedName>
</protein>
<evidence type="ECO:0000256" key="3">
    <source>
        <dbReference type="ARBA" id="ARBA00022679"/>
    </source>
</evidence>
<dbReference type="Pfam" id="PF00534">
    <property type="entry name" value="Glycos_transf_1"/>
    <property type="match status" value="1"/>
</dbReference>
<dbReference type="RefSeq" id="WP_048494796.1">
    <property type="nucleotide sequence ID" value="NZ_LFBU01000001.1"/>
</dbReference>
<dbReference type="Proteomes" id="UP000036102">
    <property type="component" value="Unassembled WGS sequence"/>
</dbReference>
<evidence type="ECO:0000313" key="7">
    <source>
        <dbReference type="Proteomes" id="UP000036102"/>
    </source>
</evidence>
<gene>
    <name evidence="6" type="ORF">Msub_10795</name>
</gene>
<dbReference type="EMBL" id="LFBU01000001">
    <property type="protein sequence ID" value="KMQ74609.1"/>
    <property type="molecule type" value="Genomic_DNA"/>
</dbReference>
<sequence>MYNVVVVLNADGRSISKSETFIHSHIDSLRNEFNVTTLVGNPGQRKILEEGKDFQSLRFIPRAIRKLLRLLHRTTIRQQDNAALGKFFKKRNIHCCFAEYGMSGVGVMEVCRRLNTPLLVHFHGYDAYRNDLLKKYRRDYYEMFQVAEGIIAVSKDMKGKLEREVGFAEKIIHSSCGFNPSIVNNSETLSKQPNTVTFVGRLTPKKDPVGLIRAFAAVVSKIPEAQLTIIGDGELRSHCEKTILELDLQENVTLLGWKGHDEVLGILGQSTAFVMNSVTAKNGDKEGTPVAIMEAMALKNIVIATQHGGIVDIIEDGRSGLLYPEFDYELLSHKMIAALSGACDPAIPDNARQYAISNLSASLKNQFLNTLVWQSIEKSTSSL</sequence>
<evidence type="ECO:0000259" key="5">
    <source>
        <dbReference type="Pfam" id="PF13439"/>
    </source>
</evidence>
<feature type="domain" description="Glycosyl transferase family 1" evidence="4">
    <location>
        <begin position="187"/>
        <end position="342"/>
    </location>
</feature>
<comment type="similarity">
    <text evidence="1">Belongs to the glycosyltransferase group 1 family. Glycosyltransferase 4 subfamily.</text>
</comment>
<evidence type="ECO:0000256" key="2">
    <source>
        <dbReference type="ARBA" id="ARBA00022676"/>
    </source>
</evidence>
<dbReference type="AlphaFoldDB" id="A0A0J7J9G7"/>
<reference evidence="6 7" key="1">
    <citation type="submission" date="2015-06" db="EMBL/GenBank/DDBJ databases">
        <title>Marinobacter subterrani, a genetically tractable neutrophilic iron-oxidizing strain isolated from the Soudan Iron Mine.</title>
        <authorList>
            <person name="Bonis B.M."/>
            <person name="Gralnick J.A."/>
        </authorList>
    </citation>
    <scope>NUCLEOTIDE SEQUENCE [LARGE SCALE GENOMIC DNA]</scope>
    <source>
        <strain evidence="6 7">JG233</strain>
    </source>
</reference>
<dbReference type="STRING" id="1658765.Msub_10795"/>
<dbReference type="GO" id="GO:1901135">
    <property type="term" value="P:carbohydrate derivative metabolic process"/>
    <property type="evidence" value="ECO:0007669"/>
    <property type="project" value="UniProtKB-ARBA"/>
</dbReference>
<keyword evidence="7" id="KW-1185">Reference proteome</keyword>
<evidence type="ECO:0000259" key="4">
    <source>
        <dbReference type="Pfam" id="PF00534"/>
    </source>
</evidence>
<keyword evidence="2" id="KW-0328">Glycosyltransferase</keyword>
<name>A0A0J7J9G7_9GAMM</name>
<evidence type="ECO:0000256" key="1">
    <source>
        <dbReference type="ARBA" id="ARBA00009481"/>
    </source>
</evidence>
<dbReference type="PATRIC" id="fig|1658765.3.peg.789"/>
<accession>A0A0J7J9G7</accession>
<dbReference type="InterPro" id="IPR028098">
    <property type="entry name" value="Glyco_trans_4-like_N"/>
</dbReference>
<dbReference type="PANTHER" id="PTHR12526:SF640">
    <property type="entry name" value="COLANIC ACID BIOSYNTHESIS GLYCOSYLTRANSFERASE WCAL-RELATED"/>
    <property type="match status" value="1"/>
</dbReference>
<proteinExistence type="inferred from homology"/>
<dbReference type="InterPro" id="IPR001296">
    <property type="entry name" value="Glyco_trans_1"/>
</dbReference>
<dbReference type="PANTHER" id="PTHR12526">
    <property type="entry name" value="GLYCOSYLTRANSFERASE"/>
    <property type="match status" value="1"/>
</dbReference>